<dbReference type="EnsemblProtists" id="HpaT808323">
    <property type="protein sequence ID" value="HpaP808323"/>
    <property type="gene ID" value="HpaG808323"/>
</dbReference>
<dbReference type="EMBL" id="JH598509">
    <property type="status" value="NOT_ANNOTATED_CDS"/>
    <property type="molecule type" value="Genomic_DNA"/>
</dbReference>
<accession>M4BPI4</accession>
<sequence>MEAKVAHEKAAGARLHAHIEAVKAERMSFRFKYSKLNQDCSSEELQIEPFQAEVNQYQADVAGDLATNSNLILQVE</sequence>
<evidence type="ECO:0000313" key="1">
    <source>
        <dbReference type="EnsemblProtists" id="HpaP808323"/>
    </source>
</evidence>
<dbReference type="Proteomes" id="UP000011713">
    <property type="component" value="Unassembled WGS sequence"/>
</dbReference>
<proteinExistence type="predicted"/>
<name>M4BPI4_HYAAE</name>
<keyword evidence="2" id="KW-1185">Reference proteome</keyword>
<reference evidence="2" key="1">
    <citation type="journal article" date="2010" name="Science">
        <title>Signatures of adaptation to obligate biotrophy in the Hyaloperonospora arabidopsidis genome.</title>
        <authorList>
            <person name="Baxter L."/>
            <person name="Tripathy S."/>
            <person name="Ishaque N."/>
            <person name="Boot N."/>
            <person name="Cabral A."/>
            <person name="Kemen E."/>
            <person name="Thines M."/>
            <person name="Ah-Fong A."/>
            <person name="Anderson R."/>
            <person name="Badejoko W."/>
            <person name="Bittner-Eddy P."/>
            <person name="Boore J.L."/>
            <person name="Chibucos M.C."/>
            <person name="Coates M."/>
            <person name="Dehal P."/>
            <person name="Delehaunty K."/>
            <person name="Dong S."/>
            <person name="Downton P."/>
            <person name="Dumas B."/>
            <person name="Fabro G."/>
            <person name="Fronick C."/>
            <person name="Fuerstenberg S.I."/>
            <person name="Fulton L."/>
            <person name="Gaulin E."/>
            <person name="Govers F."/>
            <person name="Hughes L."/>
            <person name="Humphray S."/>
            <person name="Jiang R.H."/>
            <person name="Judelson H."/>
            <person name="Kamoun S."/>
            <person name="Kyung K."/>
            <person name="Meijer H."/>
            <person name="Minx P."/>
            <person name="Morris P."/>
            <person name="Nelson J."/>
            <person name="Phuntumart V."/>
            <person name="Qutob D."/>
            <person name="Rehmany A."/>
            <person name="Rougon-Cardoso A."/>
            <person name="Ryden P."/>
            <person name="Torto-Alalibo T."/>
            <person name="Studholme D."/>
            <person name="Wang Y."/>
            <person name="Win J."/>
            <person name="Wood J."/>
            <person name="Clifton S.W."/>
            <person name="Rogers J."/>
            <person name="Van den Ackerveken G."/>
            <person name="Jones J.D."/>
            <person name="McDowell J.M."/>
            <person name="Beynon J."/>
            <person name="Tyler B.M."/>
        </authorList>
    </citation>
    <scope>NUCLEOTIDE SEQUENCE [LARGE SCALE GENOMIC DNA]</scope>
    <source>
        <strain evidence="2">Emoy2</strain>
    </source>
</reference>
<evidence type="ECO:0000313" key="2">
    <source>
        <dbReference type="Proteomes" id="UP000011713"/>
    </source>
</evidence>
<organism evidence="1 2">
    <name type="scientific">Hyaloperonospora arabidopsidis (strain Emoy2)</name>
    <name type="common">Downy mildew agent</name>
    <name type="synonym">Peronospora arabidopsidis</name>
    <dbReference type="NCBI Taxonomy" id="559515"/>
    <lineage>
        <taxon>Eukaryota</taxon>
        <taxon>Sar</taxon>
        <taxon>Stramenopiles</taxon>
        <taxon>Oomycota</taxon>
        <taxon>Peronosporomycetes</taxon>
        <taxon>Peronosporales</taxon>
        <taxon>Peronosporaceae</taxon>
        <taxon>Hyaloperonospora</taxon>
    </lineage>
</organism>
<dbReference type="EnsemblProtists" id="HpaT808322">
    <property type="protein sequence ID" value="HpaP808322"/>
    <property type="gene ID" value="HpaG808322"/>
</dbReference>
<reference evidence="1" key="2">
    <citation type="submission" date="2015-06" db="UniProtKB">
        <authorList>
            <consortium name="EnsemblProtists"/>
        </authorList>
    </citation>
    <scope>IDENTIFICATION</scope>
    <source>
        <strain evidence="1">Emoy2</strain>
    </source>
</reference>
<dbReference type="InParanoid" id="M4BPI4"/>
<dbReference type="VEuPathDB" id="FungiDB:HpaG808323"/>
<protein>
    <submittedName>
        <fullName evidence="1">Uncharacterized protein</fullName>
    </submittedName>
</protein>
<dbReference type="AlphaFoldDB" id="M4BPI4"/>
<dbReference type="HOGENOM" id="CLU_2659846_0_0_1"/>